<feature type="compositionally biased region" description="Low complexity" evidence="1">
    <location>
        <begin position="381"/>
        <end position="394"/>
    </location>
</feature>
<evidence type="ECO:0000313" key="3">
    <source>
        <dbReference type="Proteomes" id="UP000781932"/>
    </source>
</evidence>
<dbReference type="EMBL" id="JAATWM020000056">
    <property type="protein sequence ID" value="KAF9870293.1"/>
    <property type="molecule type" value="Genomic_DNA"/>
</dbReference>
<evidence type="ECO:0000313" key="2">
    <source>
        <dbReference type="EMBL" id="KAF9870293.1"/>
    </source>
</evidence>
<dbReference type="GeneID" id="62168044"/>
<comment type="caution">
    <text evidence="2">The sequence shown here is derived from an EMBL/GenBank/DDBJ whole genome shotgun (WGS) entry which is preliminary data.</text>
</comment>
<accession>A0A9P6HSW1</accession>
<proteinExistence type="predicted"/>
<name>A0A9P6HSW1_9PEZI</name>
<keyword evidence="3" id="KW-1185">Reference proteome</keyword>
<dbReference type="AlphaFoldDB" id="A0A9P6HSW1"/>
<feature type="region of interest" description="Disordered" evidence="1">
    <location>
        <begin position="130"/>
        <end position="149"/>
    </location>
</feature>
<evidence type="ECO:0000256" key="1">
    <source>
        <dbReference type="SAM" id="MobiDB-lite"/>
    </source>
</evidence>
<dbReference type="RefSeq" id="XP_038739754.1">
    <property type="nucleotide sequence ID" value="XM_038894970.1"/>
</dbReference>
<organism evidence="2 3">
    <name type="scientific">Colletotrichum karsti</name>
    <dbReference type="NCBI Taxonomy" id="1095194"/>
    <lineage>
        <taxon>Eukaryota</taxon>
        <taxon>Fungi</taxon>
        <taxon>Dikarya</taxon>
        <taxon>Ascomycota</taxon>
        <taxon>Pezizomycotina</taxon>
        <taxon>Sordariomycetes</taxon>
        <taxon>Hypocreomycetidae</taxon>
        <taxon>Glomerellales</taxon>
        <taxon>Glomerellaceae</taxon>
        <taxon>Colletotrichum</taxon>
        <taxon>Colletotrichum boninense species complex</taxon>
    </lineage>
</organism>
<sequence length="408" mass="45590">MSPTPFLDRLHKLSELQISSSDVLREFAIMAEPSRPYSPHSQSILEQVRSIGDDWEQLPHELQAAVIDIHNRYTRPAASAPSVISDLSHLSELPLTPSGLDRAALDRKWRETQHLVPRHHDVSGRDYAHQMPHQHLHQHQQHQQQPQSEGQAILNRLQQSAPVSPRTPPSHPLQRTPLRVPGAWSPAQQRTASATSSPLVQRWAQEQPHLSPAAHTMPSRLPNFVNRDYLPSRPIPIDLTSNDNTDARHRTLFNSQIPTIPTTTDAQQRSLFNNPVPSIPATINNPIVTIPGLINNRRQRLVEKEREFEKANNEWKTMMHALVDQEARMWDLLAERQKILVDLREEEGSPAGVNLGAAVDLLDGAKKNKKRHSKAEKRAAKAATAAPAPAPAAASVVPDASSHRPAME</sequence>
<reference evidence="2" key="2">
    <citation type="submission" date="2020-11" db="EMBL/GenBank/DDBJ databases">
        <title>Whole genome sequencing of Colletotrichum sp.</title>
        <authorList>
            <person name="Li H."/>
        </authorList>
    </citation>
    <scope>NUCLEOTIDE SEQUENCE</scope>
    <source>
        <strain evidence="2">CkLH20</strain>
    </source>
</reference>
<feature type="region of interest" description="Disordered" evidence="1">
    <location>
        <begin position="363"/>
        <end position="408"/>
    </location>
</feature>
<gene>
    <name evidence="2" type="ORF">CkaCkLH20_12257</name>
</gene>
<reference evidence="2" key="1">
    <citation type="submission" date="2020-03" db="EMBL/GenBank/DDBJ databases">
        <authorList>
            <person name="He L."/>
        </authorList>
    </citation>
    <scope>NUCLEOTIDE SEQUENCE</scope>
    <source>
        <strain evidence="2">CkLH20</strain>
    </source>
</reference>
<feature type="region of interest" description="Disordered" evidence="1">
    <location>
        <begin position="158"/>
        <end position="193"/>
    </location>
</feature>
<dbReference type="Proteomes" id="UP000781932">
    <property type="component" value="Unassembled WGS sequence"/>
</dbReference>
<protein>
    <submittedName>
        <fullName evidence="2">Uncharacterized protein</fullName>
    </submittedName>
</protein>